<dbReference type="AlphaFoldDB" id="A0A9Q8QEZ7"/>
<evidence type="ECO:0000313" key="1">
    <source>
        <dbReference type="EMBL" id="UNI17996.1"/>
    </source>
</evidence>
<gene>
    <name evidence="1" type="ORF">JDV02_004297</name>
</gene>
<organism evidence="1 2">
    <name type="scientific">Purpureocillium takamizusanense</name>
    <dbReference type="NCBI Taxonomy" id="2060973"/>
    <lineage>
        <taxon>Eukaryota</taxon>
        <taxon>Fungi</taxon>
        <taxon>Dikarya</taxon>
        <taxon>Ascomycota</taxon>
        <taxon>Pezizomycotina</taxon>
        <taxon>Sordariomycetes</taxon>
        <taxon>Hypocreomycetidae</taxon>
        <taxon>Hypocreales</taxon>
        <taxon>Ophiocordycipitaceae</taxon>
        <taxon>Purpureocillium</taxon>
    </lineage>
</organism>
<sequence length="116" mass="12674">MDGMLWRLVASLPRLSDGLFAVSLVHHFTPTPSALSRVPLWSFFTEFCHVECHLKLKQSKVAPHKDQTHSGGESPVVLLRSLPTAGKTQDDMSSLADLPLFIVPNGCVTAMASTFL</sequence>
<dbReference type="KEGG" id="ptkz:JDV02_004297"/>
<keyword evidence="2" id="KW-1185">Reference proteome</keyword>
<evidence type="ECO:0000313" key="2">
    <source>
        <dbReference type="Proteomes" id="UP000829364"/>
    </source>
</evidence>
<accession>A0A9Q8QEZ7</accession>
<protein>
    <submittedName>
        <fullName evidence="1">Uncharacterized protein</fullName>
    </submittedName>
</protein>
<proteinExistence type="predicted"/>
<reference evidence="1" key="1">
    <citation type="submission" date="2021-11" db="EMBL/GenBank/DDBJ databases">
        <title>Purpureocillium_takamizusanense_genome.</title>
        <authorList>
            <person name="Nguyen N.-H."/>
        </authorList>
    </citation>
    <scope>NUCLEOTIDE SEQUENCE</scope>
    <source>
        <strain evidence="1">PT3</strain>
    </source>
</reference>
<dbReference type="RefSeq" id="XP_047841477.1">
    <property type="nucleotide sequence ID" value="XM_047985500.1"/>
</dbReference>
<dbReference type="Proteomes" id="UP000829364">
    <property type="component" value="Chromosome 3"/>
</dbReference>
<dbReference type="GeneID" id="72066252"/>
<dbReference type="EMBL" id="CP086356">
    <property type="protein sequence ID" value="UNI17996.1"/>
    <property type="molecule type" value="Genomic_DNA"/>
</dbReference>
<name>A0A9Q8QEZ7_9HYPO</name>